<dbReference type="InterPro" id="IPR027417">
    <property type="entry name" value="P-loop_NTPase"/>
</dbReference>
<dbReference type="AlphaFoldDB" id="A0A2M6XT05"/>
<sequence>MVYLVTCFIPDIPHPILIVYEDQGSAKSTLSKLLKRLIDPSVIEVSEFPRNTAELIQKLSHHWFVFFDNISHLSGSTSDILCKAVTGGGFSKRELYSDDEDIIYTFKRCVGLNGINLIATKPDLLDRSIIFEMERIPKDKRRLEKKIKEFEKELPGILGDIFNIISKTMRIKPDVKFNVLPRMADFALWGCAIAQAMGYSQDQFLTAYYHNIESQNKEVVYGSLEAMAIMEFMKDRTEWEGTPSQLLETLKKTADNQGANTDKEKSFPKAANVLSKRLNQLKPNLAESGMQIMRKDGSGAKIICLRKDAENTILTDQSSLSPQGSSLTTDGTTDDSVIDVESLPL</sequence>
<proteinExistence type="predicted"/>
<evidence type="ECO:0008006" key="4">
    <source>
        <dbReference type="Google" id="ProtNLM"/>
    </source>
</evidence>
<dbReference type="SUPFAM" id="SSF52540">
    <property type="entry name" value="P-loop containing nucleoside triphosphate hydrolases"/>
    <property type="match status" value="1"/>
</dbReference>
<name>A0A2M6XT05_9BACT</name>
<gene>
    <name evidence="2" type="ORF">COT27_01405</name>
</gene>
<feature type="region of interest" description="Disordered" evidence="1">
    <location>
        <begin position="315"/>
        <end position="345"/>
    </location>
</feature>
<accession>A0A2M6XT05</accession>
<evidence type="ECO:0000313" key="3">
    <source>
        <dbReference type="Proteomes" id="UP000230586"/>
    </source>
</evidence>
<dbReference type="EMBL" id="PEXX01000026">
    <property type="protein sequence ID" value="PIU10768.1"/>
    <property type="molecule type" value="Genomic_DNA"/>
</dbReference>
<reference evidence="3" key="1">
    <citation type="submission" date="2017-09" db="EMBL/GenBank/DDBJ databases">
        <title>Depth-based differentiation of microbial function through sediment-hosted aquifers and enrichment of novel symbionts in the deep terrestrial subsurface.</title>
        <authorList>
            <person name="Probst A.J."/>
            <person name="Ladd B."/>
            <person name="Jarett J.K."/>
            <person name="Geller-Mcgrath D.E."/>
            <person name="Sieber C.M.K."/>
            <person name="Emerson J.B."/>
            <person name="Anantharaman K."/>
            <person name="Thomas B.C."/>
            <person name="Malmstrom R."/>
            <person name="Stieglmeier M."/>
            <person name="Klingl A."/>
            <person name="Woyke T."/>
            <person name="Ryan C.M."/>
            <person name="Banfield J.F."/>
        </authorList>
    </citation>
    <scope>NUCLEOTIDE SEQUENCE [LARGE SCALE GENOMIC DNA]</scope>
</reference>
<organism evidence="2 3">
    <name type="scientific">Candidatus Kuenenbacteria bacterium CG08_land_8_20_14_0_20_37_23</name>
    <dbReference type="NCBI Taxonomy" id="1974617"/>
    <lineage>
        <taxon>Bacteria</taxon>
        <taxon>Candidatus Kueneniibacteriota</taxon>
    </lineage>
</organism>
<dbReference type="Proteomes" id="UP000230586">
    <property type="component" value="Unassembled WGS sequence"/>
</dbReference>
<comment type="caution">
    <text evidence="2">The sequence shown here is derived from an EMBL/GenBank/DDBJ whole genome shotgun (WGS) entry which is preliminary data.</text>
</comment>
<evidence type="ECO:0000256" key="1">
    <source>
        <dbReference type="SAM" id="MobiDB-lite"/>
    </source>
</evidence>
<protein>
    <recommendedName>
        <fullName evidence="4">ATP-binding protein</fullName>
    </recommendedName>
</protein>
<evidence type="ECO:0000313" key="2">
    <source>
        <dbReference type="EMBL" id="PIU10768.1"/>
    </source>
</evidence>